<dbReference type="RefSeq" id="WP_188937041.1">
    <property type="nucleotide sequence ID" value="NZ_BMJC01000006.1"/>
</dbReference>
<sequence length="482" mass="50928">MQSTIKTLFIGFALCLAGVACTKVGDLPSRTFANGKAPVLTDSAKIMTPHLTDSNSVALTLSWSNPQYATDSATQKYIIEIDSSGRNFAKEATIVVSGALHYAFTAKQFNSILLGFGFAYNTAYKVDIRITSSYANNNQQLQSNVVTVNFTTYVVPPKVAPPASKMLFLVGSASSGGWNNPVPTPAQQFTLVDSVLYQGTFFLNGGQQYLLLPVNGDWSQKYAVQDNTVAGLSAGGAFGYYSGANPSVYNSNFPAPAKSGLYTITVDFQQGTFTCTLVKQYGLLWVPGDYQGWTPASAATLGSPKNDGNYDGYVNIPAGGTYQFKFTGEADWSGAIYGDTAANGHSGVLSLGGGNNLTVPGAGYYEITANTTAGTWKATATTWSLIGSFAASGWSNDVNMTYNSGSNSWTGTITTATGDQFKFRANHAWTINLGDAGGSNVGSLSYGGNNIGDATKNFAVPPGTHTITLYLGNPGYYSYMIK</sequence>
<evidence type="ECO:0000259" key="2">
    <source>
        <dbReference type="Pfam" id="PF14292"/>
    </source>
</evidence>
<name>A0A8J2UHW3_9BACT</name>
<feature type="chain" id="PRO_5035243296" description="SusE outer membrane protein domain-containing protein" evidence="1">
    <location>
        <begin position="23"/>
        <end position="482"/>
    </location>
</feature>
<keyword evidence="1" id="KW-0732">Signal</keyword>
<dbReference type="CDD" id="cd12967">
    <property type="entry name" value="CBM_SusE-F_like_u1"/>
    <property type="match status" value="1"/>
</dbReference>
<dbReference type="Pfam" id="PF14292">
    <property type="entry name" value="SusE"/>
    <property type="match status" value="1"/>
</dbReference>
<evidence type="ECO:0000313" key="4">
    <source>
        <dbReference type="EMBL" id="GGB20456.1"/>
    </source>
</evidence>
<evidence type="ECO:0000313" key="5">
    <source>
        <dbReference type="Proteomes" id="UP000607559"/>
    </source>
</evidence>
<dbReference type="AlphaFoldDB" id="A0A8J2UHW3"/>
<reference evidence="4" key="1">
    <citation type="journal article" date="2014" name="Int. J. Syst. Evol. Microbiol.">
        <title>Complete genome sequence of Corynebacterium casei LMG S-19264T (=DSM 44701T), isolated from a smear-ripened cheese.</title>
        <authorList>
            <consortium name="US DOE Joint Genome Institute (JGI-PGF)"/>
            <person name="Walter F."/>
            <person name="Albersmeier A."/>
            <person name="Kalinowski J."/>
            <person name="Ruckert C."/>
        </authorList>
    </citation>
    <scope>NUCLEOTIDE SEQUENCE</scope>
    <source>
        <strain evidence="4">CGMCC 1.15448</strain>
    </source>
</reference>
<gene>
    <name evidence="4" type="ORF">GCM10011511_50220</name>
</gene>
<dbReference type="CDD" id="cd12956">
    <property type="entry name" value="CBM_SusE-F_like"/>
    <property type="match status" value="1"/>
</dbReference>
<protein>
    <recommendedName>
        <fullName evidence="6">SusE outer membrane protein domain-containing protein</fullName>
    </recommendedName>
</protein>
<feature type="domain" description="SusE outer membrane protein" evidence="2">
    <location>
        <begin position="31"/>
        <end position="130"/>
    </location>
</feature>
<dbReference type="Gene3D" id="2.60.40.3620">
    <property type="match status" value="3"/>
</dbReference>
<evidence type="ECO:0000259" key="3">
    <source>
        <dbReference type="Pfam" id="PF17138"/>
    </source>
</evidence>
<dbReference type="PROSITE" id="PS51257">
    <property type="entry name" value="PROKAR_LIPOPROTEIN"/>
    <property type="match status" value="1"/>
</dbReference>
<feature type="domain" description="DUF5111" evidence="3">
    <location>
        <begin position="298"/>
        <end position="379"/>
    </location>
</feature>
<reference evidence="4" key="2">
    <citation type="submission" date="2020-09" db="EMBL/GenBank/DDBJ databases">
        <authorList>
            <person name="Sun Q."/>
            <person name="Zhou Y."/>
        </authorList>
    </citation>
    <scope>NUCLEOTIDE SEQUENCE</scope>
    <source>
        <strain evidence="4">CGMCC 1.15448</strain>
    </source>
</reference>
<evidence type="ECO:0000256" key="1">
    <source>
        <dbReference type="SAM" id="SignalP"/>
    </source>
</evidence>
<dbReference type="Proteomes" id="UP000607559">
    <property type="component" value="Unassembled WGS sequence"/>
</dbReference>
<dbReference type="Pfam" id="PF17138">
    <property type="entry name" value="DUF5111"/>
    <property type="match status" value="1"/>
</dbReference>
<feature type="signal peptide" evidence="1">
    <location>
        <begin position="1"/>
        <end position="22"/>
    </location>
</feature>
<dbReference type="EMBL" id="BMJC01000006">
    <property type="protein sequence ID" value="GGB20456.1"/>
    <property type="molecule type" value="Genomic_DNA"/>
</dbReference>
<keyword evidence="5" id="KW-1185">Reference proteome</keyword>
<accession>A0A8J2UHW3</accession>
<comment type="caution">
    <text evidence="4">The sequence shown here is derived from an EMBL/GenBank/DDBJ whole genome shotgun (WGS) entry which is preliminary data.</text>
</comment>
<dbReference type="InterPro" id="IPR025970">
    <property type="entry name" value="SusE"/>
</dbReference>
<dbReference type="InterPro" id="IPR033404">
    <property type="entry name" value="DUF5111"/>
</dbReference>
<organism evidence="4 5">
    <name type="scientific">Puia dinghuensis</name>
    <dbReference type="NCBI Taxonomy" id="1792502"/>
    <lineage>
        <taxon>Bacteria</taxon>
        <taxon>Pseudomonadati</taxon>
        <taxon>Bacteroidota</taxon>
        <taxon>Chitinophagia</taxon>
        <taxon>Chitinophagales</taxon>
        <taxon>Chitinophagaceae</taxon>
        <taxon>Puia</taxon>
    </lineage>
</organism>
<evidence type="ECO:0008006" key="6">
    <source>
        <dbReference type="Google" id="ProtNLM"/>
    </source>
</evidence>
<proteinExistence type="predicted"/>